<dbReference type="Pfam" id="PF00067">
    <property type="entry name" value="p450"/>
    <property type="match status" value="1"/>
</dbReference>
<dbReference type="AlphaFoldDB" id="A0AAD6XTA2"/>
<gene>
    <name evidence="12" type="ORF">B0H15DRAFT_148159</name>
</gene>
<evidence type="ECO:0000256" key="8">
    <source>
        <dbReference type="ARBA" id="ARBA00023033"/>
    </source>
</evidence>
<feature type="transmembrane region" description="Helical" evidence="11">
    <location>
        <begin position="6"/>
        <end position="22"/>
    </location>
</feature>
<evidence type="ECO:0000256" key="5">
    <source>
        <dbReference type="ARBA" id="ARBA00022723"/>
    </source>
</evidence>
<sequence>MRNDLYILAFVALVSAVLYRRIRIKRLPLPPGPPPRFLTGNLHQLPSNEPWLAYAEWAKQYGPLVCFRLFRQRYIVLNSGRAAMDLLDARSGIYSDRPDEWMLGRLAGQHSTMFVLSSADARFPKYRKMLQSGMSRRATQAYRPTQEHQLKTLLRRLSETPEAFLTLTETYVASIALRIAYGYDVAPDNDYFINLIQQSGREINALVQPYFYVEAFPLLRFVPSWFSFVYFKRAYLKSRKVFDAVETGPFKWAEAQIESGRYTESFFSQYLRPEDGHDLDAVERDTLKWTAAAIYAGGARTTTSAITSFFLLMSLHPAIQKSAQAEIERVLGRGRLVRLEDQKALPYITAVLKEVLRWAPVAPLGLKHRVTKDDFYGGYLIPEGTTLIANIWAITHDSELYPSPSVFDPTRHLGETPQPDPFKYFIFTHFSTKTDDETPTSFVFGYGRRVCPGATLAEETLFLAIANILAAFDIHKARDAAGHDIEPDIKWRTAVVTFATNFGCRIVPRAPDMLASFAV</sequence>
<dbReference type="GO" id="GO:0016705">
    <property type="term" value="F:oxidoreductase activity, acting on paired donors, with incorporation or reduction of molecular oxygen"/>
    <property type="evidence" value="ECO:0007669"/>
    <property type="project" value="InterPro"/>
</dbReference>
<dbReference type="InterPro" id="IPR017972">
    <property type="entry name" value="Cyt_P450_CS"/>
</dbReference>
<dbReference type="InterPro" id="IPR001128">
    <property type="entry name" value="Cyt_P450"/>
</dbReference>
<dbReference type="PANTHER" id="PTHR46300:SF7">
    <property type="entry name" value="P450, PUTATIVE (EUROFUNG)-RELATED"/>
    <property type="match status" value="1"/>
</dbReference>
<evidence type="ECO:0000256" key="9">
    <source>
        <dbReference type="PIRSR" id="PIRSR602401-1"/>
    </source>
</evidence>
<evidence type="ECO:0000256" key="1">
    <source>
        <dbReference type="ARBA" id="ARBA00001971"/>
    </source>
</evidence>
<evidence type="ECO:0000256" key="10">
    <source>
        <dbReference type="RuleBase" id="RU000461"/>
    </source>
</evidence>
<dbReference type="InterPro" id="IPR002401">
    <property type="entry name" value="Cyt_P450_E_grp-I"/>
</dbReference>
<keyword evidence="4 9" id="KW-0349">Heme</keyword>
<dbReference type="InterPro" id="IPR036396">
    <property type="entry name" value="Cyt_P450_sf"/>
</dbReference>
<dbReference type="Gene3D" id="1.10.630.10">
    <property type="entry name" value="Cytochrome P450"/>
    <property type="match status" value="1"/>
</dbReference>
<evidence type="ECO:0000256" key="7">
    <source>
        <dbReference type="ARBA" id="ARBA00023004"/>
    </source>
</evidence>
<keyword evidence="13" id="KW-1185">Reference proteome</keyword>
<keyword evidence="11" id="KW-0812">Transmembrane</keyword>
<reference evidence="12" key="1">
    <citation type="submission" date="2023-03" db="EMBL/GenBank/DDBJ databases">
        <title>Massive genome expansion in bonnet fungi (Mycena s.s.) driven by repeated elements and novel gene families across ecological guilds.</title>
        <authorList>
            <consortium name="Lawrence Berkeley National Laboratory"/>
            <person name="Harder C.B."/>
            <person name="Miyauchi S."/>
            <person name="Viragh M."/>
            <person name="Kuo A."/>
            <person name="Thoen E."/>
            <person name="Andreopoulos B."/>
            <person name="Lu D."/>
            <person name="Skrede I."/>
            <person name="Drula E."/>
            <person name="Henrissat B."/>
            <person name="Morin E."/>
            <person name="Kohler A."/>
            <person name="Barry K."/>
            <person name="LaButti K."/>
            <person name="Morin E."/>
            <person name="Salamov A."/>
            <person name="Lipzen A."/>
            <person name="Mereny Z."/>
            <person name="Hegedus B."/>
            <person name="Baldrian P."/>
            <person name="Stursova M."/>
            <person name="Weitz H."/>
            <person name="Taylor A."/>
            <person name="Grigoriev I.V."/>
            <person name="Nagy L.G."/>
            <person name="Martin F."/>
            <person name="Kauserud H."/>
        </authorList>
    </citation>
    <scope>NUCLEOTIDE SEQUENCE</scope>
    <source>
        <strain evidence="12">CBHHK173m</strain>
    </source>
</reference>
<dbReference type="PROSITE" id="PS00086">
    <property type="entry name" value="CYTOCHROME_P450"/>
    <property type="match status" value="1"/>
</dbReference>
<evidence type="ECO:0000256" key="11">
    <source>
        <dbReference type="SAM" id="Phobius"/>
    </source>
</evidence>
<protein>
    <submittedName>
        <fullName evidence="12">Cytochrome P450</fullName>
    </submittedName>
</protein>
<keyword evidence="11" id="KW-0472">Membrane</keyword>
<evidence type="ECO:0000313" key="12">
    <source>
        <dbReference type="EMBL" id="KAJ7093964.1"/>
    </source>
</evidence>
<feature type="binding site" description="axial binding residue" evidence="9">
    <location>
        <position position="451"/>
    </location>
    <ligand>
        <name>heme</name>
        <dbReference type="ChEBI" id="CHEBI:30413"/>
    </ligand>
    <ligandPart>
        <name>Fe</name>
        <dbReference type="ChEBI" id="CHEBI:18248"/>
    </ligandPart>
</feature>
<comment type="pathway">
    <text evidence="2">Secondary metabolite biosynthesis.</text>
</comment>
<dbReference type="EMBL" id="JARJCN010000015">
    <property type="protein sequence ID" value="KAJ7093964.1"/>
    <property type="molecule type" value="Genomic_DNA"/>
</dbReference>
<comment type="similarity">
    <text evidence="3 10">Belongs to the cytochrome P450 family.</text>
</comment>
<evidence type="ECO:0000256" key="4">
    <source>
        <dbReference type="ARBA" id="ARBA00022617"/>
    </source>
</evidence>
<dbReference type="Proteomes" id="UP001222325">
    <property type="component" value="Unassembled WGS sequence"/>
</dbReference>
<evidence type="ECO:0000256" key="6">
    <source>
        <dbReference type="ARBA" id="ARBA00023002"/>
    </source>
</evidence>
<organism evidence="12 13">
    <name type="scientific">Mycena belliarum</name>
    <dbReference type="NCBI Taxonomy" id="1033014"/>
    <lineage>
        <taxon>Eukaryota</taxon>
        <taxon>Fungi</taxon>
        <taxon>Dikarya</taxon>
        <taxon>Basidiomycota</taxon>
        <taxon>Agaricomycotina</taxon>
        <taxon>Agaricomycetes</taxon>
        <taxon>Agaricomycetidae</taxon>
        <taxon>Agaricales</taxon>
        <taxon>Marasmiineae</taxon>
        <taxon>Mycenaceae</taxon>
        <taxon>Mycena</taxon>
    </lineage>
</organism>
<keyword evidence="7 9" id="KW-0408">Iron</keyword>
<dbReference type="InterPro" id="IPR050364">
    <property type="entry name" value="Cytochrome_P450_fung"/>
</dbReference>
<dbReference type="PRINTS" id="PR00385">
    <property type="entry name" value="P450"/>
</dbReference>
<evidence type="ECO:0000313" key="13">
    <source>
        <dbReference type="Proteomes" id="UP001222325"/>
    </source>
</evidence>
<comment type="cofactor">
    <cofactor evidence="1 9">
        <name>heme</name>
        <dbReference type="ChEBI" id="CHEBI:30413"/>
    </cofactor>
</comment>
<dbReference type="GO" id="GO:0020037">
    <property type="term" value="F:heme binding"/>
    <property type="evidence" value="ECO:0007669"/>
    <property type="project" value="InterPro"/>
</dbReference>
<accession>A0AAD6XTA2</accession>
<dbReference type="GO" id="GO:0004497">
    <property type="term" value="F:monooxygenase activity"/>
    <property type="evidence" value="ECO:0007669"/>
    <property type="project" value="UniProtKB-KW"/>
</dbReference>
<comment type="caution">
    <text evidence="12">The sequence shown here is derived from an EMBL/GenBank/DDBJ whole genome shotgun (WGS) entry which is preliminary data.</text>
</comment>
<keyword evidence="11" id="KW-1133">Transmembrane helix</keyword>
<proteinExistence type="inferred from homology"/>
<name>A0AAD6XTA2_9AGAR</name>
<dbReference type="SUPFAM" id="SSF48264">
    <property type="entry name" value="Cytochrome P450"/>
    <property type="match status" value="1"/>
</dbReference>
<dbReference type="CDD" id="cd11065">
    <property type="entry name" value="CYP64-like"/>
    <property type="match status" value="1"/>
</dbReference>
<dbReference type="GO" id="GO:0005506">
    <property type="term" value="F:iron ion binding"/>
    <property type="evidence" value="ECO:0007669"/>
    <property type="project" value="InterPro"/>
</dbReference>
<keyword evidence="6 10" id="KW-0560">Oxidoreductase</keyword>
<dbReference type="PRINTS" id="PR00463">
    <property type="entry name" value="EP450I"/>
</dbReference>
<keyword evidence="8 10" id="KW-0503">Monooxygenase</keyword>
<evidence type="ECO:0000256" key="2">
    <source>
        <dbReference type="ARBA" id="ARBA00005179"/>
    </source>
</evidence>
<evidence type="ECO:0000256" key="3">
    <source>
        <dbReference type="ARBA" id="ARBA00010617"/>
    </source>
</evidence>
<dbReference type="PANTHER" id="PTHR46300">
    <property type="entry name" value="P450, PUTATIVE (EUROFUNG)-RELATED-RELATED"/>
    <property type="match status" value="1"/>
</dbReference>
<keyword evidence="5 9" id="KW-0479">Metal-binding</keyword>